<dbReference type="GO" id="GO:0008381">
    <property type="term" value="F:mechanosensitive monoatomic ion channel activity"/>
    <property type="evidence" value="ECO:0007669"/>
    <property type="project" value="UniProtKB-ARBA"/>
</dbReference>
<feature type="transmembrane region" description="Helical" evidence="8">
    <location>
        <begin position="216"/>
        <end position="240"/>
    </location>
</feature>
<feature type="transmembrane region" description="Helical" evidence="8">
    <location>
        <begin position="562"/>
        <end position="585"/>
    </location>
</feature>
<feature type="transmembrane region" description="Helical" evidence="8">
    <location>
        <begin position="407"/>
        <end position="427"/>
    </location>
</feature>
<dbReference type="GO" id="GO:0005886">
    <property type="term" value="C:plasma membrane"/>
    <property type="evidence" value="ECO:0007669"/>
    <property type="project" value="UniProtKB-SubCell"/>
</dbReference>
<feature type="transmembrane region" description="Helical" evidence="8">
    <location>
        <begin position="252"/>
        <end position="277"/>
    </location>
</feature>
<feature type="transmembrane region" description="Helical" evidence="8">
    <location>
        <begin position="591"/>
        <end position="620"/>
    </location>
</feature>
<keyword evidence="4 8" id="KW-0812">Transmembrane</keyword>
<evidence type="ECO:0000256" key="8">
    <source>
        <dbReference type="SAM" id="Phobius"/>
    </source>
</evidence>
<evidence type="ECO:0000313" key="12">
    <source>
        <dbReference type="EMBL" id="SEQ83278.1"/>
    </source>
</evidence>
<evidence type="ECO:0000256" key="3">
    <source>
        <dbReference type="ARBA" id="ARBA00022475"/>
    </source>
</evidence>
<dbReference type="SUPFAM" id="SSF82861">
    <property type="entry name" value="Mechanosensitive channel protein MscS (YggB), transmembrane region"/>
    <property type="match status" value="1"/>
</dbReference>
<dbReference type="SUPFAM" id="SSF82689">
    <property type="entry name" value="Mechanosensitive channel protein MscS (YggB), C-terminal domain"/>
    <property type="match status" value="1"/>
</dbReference>
<evidence type="ECO:0000256" key="7">
    <source>
        <dbReference type="SAM" id="MobiDB-lite"/>
    </source>
</evidence>
<evidence type="ECO:0000256" key="1">
    <source>
        <dbReference type="ARBA" id="ARBA00004651"/>
    </source>
</evidence>
<comment type="similarity">
    <text evidence="2">Belongs to the MscS (TC 1.A.23) family.</text>
</comment>
<dbReference type="Gene3D" id="3.30.70.100">
    <property type="match status" value="1"/>
</dbReference>
<dbReference type="PANTHER" id="PTHR30347">
    <property type="entry name" value="POTASSIUM CHANNEL RELATED"/>
    <property type="match status" value="1"/>
</dbReference>
<dbReference type="Pfam" id="PF12607">
    <property type="entry name" value="DUF3772"/>
    <property type="match status" value="1"/>
</dbReference>
<dbReference type="InterPro" id="IPR023408">
    <property type="entry name" value="MscS_beta-dom_sf"/>
</dbReference>
<evidence type="ECO:0000256" key="2">
    <source>
        <dbReference type="ARBA" id="ARBA00008017"/>
    </source>
</evidence>
<evidence type="ECO:0000259" key="9">
    <source>
        <dbReference type="Pfam" id="PF00924"/>
    </source>
</evidence>
<dbReference type="Gene3D" id="2.30.30.60">
    <property type="match status" value="1"/>
</dbReference>
<dbReference type="InterPro" id="IPR011066">
    <property type="entry name" value="MscS_channel_C_sf"/>
</dbReference>
<evidence type="ECO:0000313" key="13">
    <source>
        <dbReference type="Proteomes" id="UP000198634"/>
    </source>
</evidence>
<feature type="transmembrane region" description="Helical" evidence="8">
    <location>
        <begin position="364"/>
        <end position="387"/>
    </location>
</feature>
<feature type="region of interest" description="Disordered" evidence="7">
    <location>
        <begin position="782"/>
        <end position="809"/>
    </location>
</feature>
<keyword evidence="5 8" id="KW-1133">Transmembrane helix</keyword>
<gene>
    <name evidence="12" type="ORF">SAMN04488092_11458</name>
</gene>
<accession>A0A1H9J909</accession>
<dbReference type="OrthoDB" id="9799209at2"/>
<sequence length="809" mass="87463">MRRGLCTKGVALWLVVWLALVGMSGGVWAQEVSGPEDSAAVAASINYEVWNITAERAETSIEAGKASDQALETLRGQIAEWREKFLVAQGANKQRIATIQNQLAALGPVPETGTEAADIAIRRTDLNTQLARLQAPVSAAEEAYSRANGIITEIDRIIRERQANALISIGPSPLNPAYWNSSVDELSAALSGLWNEFDANRKSEVRQAAFRQNMPITVAFALTGFVLLLRGRWWAALLGLRVHDRDLRGRDVWHFMISLGKVLVPVAGLVLLTQAVLSSGFVGFKGSTLVTSIPQWGTNLLIVRWLSDRLFPDGSLPTPFSVAPEHRAEVRRYATALAVFVVLADVARQLSVVGNFSPSTDAVIGFPLVLLTGLVLFRTGQFLLAQIDLGATPATEDLNYRYRLARLVARAAVVVAVVGPLLWAVGYRNASEALIYPSVTTLAVLGMVVVLQRLVSDLYALVTGRDQAEPEALLPVLVSFALTLAAVPFLALVWGARVTDLTEIWSRFREGFSVGDTRISPTDFLMFAVVFGIGYMMTRLIQGALRTSILPKTKIDPGGQNAIVSGLGYVGIFVSGLVSITSAGIDLSSIAIVAGALSVGIGFGLQNIVSNFVSGIILLIERPVSEGDWIEVGGTMGYVRDISVRSTRIETFDRSDVIIPNSDLISGTVTNYTHGNTLGRVIVPVGVAYGTDTRKVEALLREIGEAHPMALANPAPQIYFRAFGADSLDFEIRVILRDVNWSLTVKSDLNHEIAKRFAEEGIEIPFAQRDVWLRNPEVLRGAPTAAPQAAPEADDIPDKPETTDDGEIP</sequence>
<evidence type="ECO:0000256" key="4">
    <source>
        <dbReference type="ARBA" id="ARBA00022692"/>
    </source>
</evidence>
<evidence type="ECO:0000256" key="5">
    <source>
        <dbReference type="ARBA" id="ARBA00022989"/>
    </source>
</evidence>
<dbReference type="InterPro" id="IPR010920">
    <property type="entry name" value="LSM_dom_sf"/>
</dbReference>
<name>A0A1H9J909_9RHOB</name>
<protein>
    <submittedName>
        <fullName evidence="12">Small-conductance mechanosensitive channel</fullName>
    </submittedName>
</protein>
<feature type="domain" description="DUF3772" evidence="10">
    <location>
        <begin position="139"/>
        <end position="198"/>
    </location>
</feature>
<dbReference type="Proteomes" id="UP000198634">
    <property type="component" value="Unassembled WGS sequence"/>
</dbReference>
<dbReference type="Pfam" id="PF21082">
    <property type="entry name" value="MS_channel_3rd"/>
    <property type="match status" value="1"/>
</dbReference>
<dbReference type="InterPro" id="IPR006685">
    <property type="entry name" value="MscS_channel_2nd"/>
</dbReference>
<dbReference type="PANTHER" id="PTHR30347:SF1">
    <property type="entry name" value="MECHANOSENSITIVE CHANNEL MSCK"/>
    <property type="match status" value="1"/>
</dbReference>
<organism evidence="12 13">
    <name type="scientific">Thalassovita taeanensis</name>
    <dbReference type="NCBI Taxonomy" id="657014"/>
    <lineage>
        <taxon>Bacteria</taxon>
        <taxon>Pseudomonadati</taxon>
        <taxon>Pseudomonadota</taxon>
        <taxon>Alphaproteobacteria</taxon>
        <taxon>Rhodobacterales</taxon>
        <taxon>Roseobacteraceae</taxon>
        <taxon>Thalassovita</taxon>
    </lineage>
</organism>
<dbReference type="InterPro" id="IPR052702">
    <property type="entry name" value="MscS-like_channel"/>
</dbReference>
<dbReference type="InterPro" id="IPR049278">
    <property type="entry name" value="MS_channel_C"/>
</dbReference>
<evidence type="ECO:0000259" key="11">
    <source>
        <dbReference type="Pfam" id="PF21082"/>
    </source>
</evidence>
<feature type="transmembrane region" description="Helical" evidence="8">
    <location>
        <begin position="433"/>
        <end position="451"/>
    </location>
</feature>
<dbReference type="Pfam" id="PF00924">
    <property type="entry name" value="MS_channel_2nd"/>
    <property type="match status" value="1"/>
</dbReference>
<comment type="subcellular location">
    <subcellularLocation>
        <location evidence="1">Cell membrane</location>
        <topology evidence="1">Multi-pass membrane protein</topology>
    </subcellularLocation>
</comment>
<keyword evidence="3" id="KW-1003">Cell membrane</keyword>
<reference evidence="12 13" key="1">
    <citation type="submission" date="2016-10" db="EMBL/GenBank/DDBJ databases">
        <authorList>
            <person name="de Groot N.N."/>
        </authorList>
    </citation>
    <scope>NUCLEOTIDE SEQUENCE [LARGE SCALE GENOMIC DNA]</scope>
    <source>
        <strain evidence="12 13">DSM 22007</strain>
    </source>
</reference>
<feature type="compositionally biased region" description="Low complexity" evidence="7">
    <location>
        <begin position="782"/>
        <end position="791"/>
    </location>
</feature>
<dbReference type="InterPro" id="IPR011014">
    <property type="entry name" value="MscS_channel_TM-2"/>
</dbReference>
<feature type="transmembrane region" description="Helical" evidence="8">
    <location>
        <begin position="524"/>
        <end position="541"/>
    </location>
</feature>
<feature type="domain" description="Mechanosensitive ion channel MscS C-terminal" evidence="11">
    <location>
        <begin position="682"/>
        <end position="764"/>
    </location>
</feature>
<evidence type="ECO:0000256" key="6">
    <source>
        <dbReference type="ARBA" id="ARBA00023136"/>
    </source>
</evidence>
<dbReference type="RefSeq" id="WP_090270789.1">
    <property type="nucleotide sequence ID" value="NZ_FOEP01000014.1"/>
</dbReference>
<dbReference type="AlphaFoldDB" id="A0A1H9J909"/>
<dbReference type="InterPro" id="IPR022249">
    <property type="entry name" value="DUF3772"/>
</dbReference>
<dbReference type="SUPFAM" id="SSF50182">
    <property type="entry name" value="Sm-like ribonucleoproteins"/>
    <property type="match status" value="1"/>
</dbReference>
<feature type="transmembrane region" description="Helical" evidence="8">
    <location>
        <begin position="472"/>
        <end position="496"/>
    </location>
</feature>
<dbReference type="EMBL" id="FOEP01000014">
    <property type="protein sequence ID" value="SEQ83278.1"/>
    <property type="molecule type" value="Genomic_DNA"/>
</dbReference>
<dbReference type="Gene3D" id="1.10.287.1260">
    <property type="match status" value="1"/>
</dbReference>
<feature type="domain" description="Mechanosensitive ion channel MscS" evidence="9">
    <location>
        <begin position="607"/>
        <end position="674"/>
    </location>
</feature>
<keyword evidence="6 8" id="KW-0472">Membrane</keyword>
<proteinExistence type="inferred from homology"/>
<keyword evidence="13" id="KW-1185">Reference proteome</keyword>
<dbReference type="STRING" id="657014.SAMN04488092_11458"/>
<evidence type="ECO:0000259" key="10">
    <source>
        <dbReference type="Pfam" id="PF12607"/>
    </source>
</evidence>